<dbReference type="OrthoDB" id="5793358at2"/>
<dbReference type="EMBL" id="BKAL01000011">
    <property type="protein sequence ID" value="GEP70291.1"/>
    <property type="molecule type" value="Genomic_DNA"/>
</dbReference>
<dbReference type="AlphaFoldDB" id="A0A512PGH4"/>
<evidence type="ECO:0008006" key="3">
    <source>
        <dbReference type="Google" id="ProtNLM"/>
    </source>
</evidence>
<name>A0A512PGH4_9CELL</name>
<protein>
    <recommendedName>
        <fullName evidence="3">NERD domain-containing protein</fullName>
    </recommendedName>
</protein>
<accession>A0A512PGH4</accession>
<evidence type="ECO:0000313" key="2">
    <source>
        <dbReference type="Proteomes" id="UP000321798"/>
    </source>
</evidence>
<gene>
    <name evidence="1" type="ORF">CSO01_30060</name>
</gene>
<evidence type="ECO:0000313" key="1">
    <source>
        <dbReference type="EMBL" id="GEP70291.1"/>
    </source>
</evidence>
<dbReference type="Proteomes" id="UP000321798">
    <property type="component" value="Unassembled WGS sequence"/>
</dbReference>
<proteinExistence type="predicted"/>
<comment type="caution">
    <text evidence="1">The sequence shown here is derived from an EMBL/GenBank/DDBJ whole genome shotgun (WGS) entry which is preliminary data.</text>
</comment>
<reference evidence="1 2" key="1">
    <citation type="submission" date="2019-07" db="EMBL/GenBank/DDBJ databases">
        <title>Whole genome shotgun sequence of Cellulomonas soli NBRC 109434.</title>
        <authorList>
            <person name="Hosoyama A."/>
            <person name="Uohara A."/>
            <person name="Ohji S."/>
            <person name="Ichikawa N."/>
        </authorList>
    </citation>
    <scope>NUCLEOTIDE SEQUENCE [LARGE SCALE GENOMIC DNA]</scope>
    <source>
        <strain evidence="1 2">NBRC 109434</strain>
    </source>
</reference>
<dbReference type="RefSeq" id="WP_146954064.1">
    <property type="nucleotide sequence ID" value="NZ_BAABBJ010000014.1"/>
</dbReference>
<sequence length="260" mass="28886">METVLTVRRWRRYGADRLFVTESTGARAGSVDLQSGEVAIDDPLLEPQLRRAVQAFLRSDVTELVMPLPGPRDALDALDEASMRAWLGPMSAAELEADRRERMERGSPVGVRLDRLVDEGWQALHDVPLGRQGTVVEHLLIGPGGIFAVSERRHPGQRVCVDGRRIEVDGRPVPYLRDARLEAVRVQGLLHASGVAAVTVRGMVVLQGDLEVSQEPRTQDAVAVSRQDVPSVFRRMPLRLDPDRVTAITAIARQRTTWMR</sequence>
<keyword evidence="2" id="KW-1185">Reference proteome</keyword>
<organism evidence="1 2">
    <name type="scientific">Cellulomonas soli</name>
    <dbReference type="NCBI Taxonomy" id="931535"/>
    <lineage>
        <taxon>Bacteria</taxon>
        <taxon>Bacillati</taxon>
        <taxon>Actinomycetota</taxon>
        <taxon>Actinomycetes</taxon>
        <taxon>Micrococcales</taxon>
        <taxon>Cellulomonadaceae</taxon>
        <taxon>Cellulomonas</taxon>
    </lineage>
</organism>